<dbReference type="FunFam" id="3.80.10.10:FF:000233">
    <property type="entry name" value="Leucine-rich repeat receptor-like protein kinase TDR"/>
    <property type="match status" value="1"/>
</dbReference>
<dbReference type="InterPro" id="IPR011009">
    <property type="entry name" value="Kinase-like_dom_sf"/>
</dbReference>
<dbReference type="AlphaFoldDB" id="A0AAN9E5J7"/>
<keyword evidence="7" id="KW-0433">Leucine-rich repeat</keyword>
<evidence type="ECO:0000259" key="22">
    <source>
        <dbReference type="PROSITE" id="PS50011"/>
    </source>
</evidence>
<dbReference type="Pfam" id="PF00069">
    <property type="entry name" value="Pkinase"/>
    <property type="match status" value="1"/>
</dbReference>
<dbReference type="FunFam" id="3.80.10.10:FF:000095">
    <property type="entry name" value="LRR receptor-like serine/threonine-protein kinase GSO1"/>
    <property type="match status" value="1"/>
</dbReference>
<evidence type="ECO:0000256" key="4">
    <source>
        <dbReference type="ARBA" id="ARBA00022475"/>
    </source>
</evidence>
<evidence type="ECO:0000256" key="16">
    <source>
        <dbReference type="ARBA" id="ARBA00023136"/>
    </source>
</evidence>
<evidence type="ECO:0000256" key="17">
    <source>
        <dbReference type="ARBA" id="ARBA00023170"/>
    </source>
</evidence>
<evidence type="ECO:0000256" key="2">
    <source>
        <dbReference type="ARBA" id="ARBA00004479"/>
    </source>
</evidence>
<feature type="binding site" evidence="21">
    <location>
        <position position="739"/>
    </location>
    <ligand>
        <name>ATP</name>
        <dbReference type="ChEBI" id="CHEBI:30616"/>
    </ligand>
</feature>
<accession>A0AAN9E5J7</accession>
<keyword evidence="9" id="KW-0812">Transmembrane</keyword>
<keyword evidence="13" id="KW-0418">Kinase</keyword>
<dbReference type="InterPro" id="IPR032675">
    <property type="entry name" value="LRR_dom_sf"/>
</dbReference>
<dbReference type="Pfam" id="PF00560">
    <property type="entry name" value="LRR_1"/>
    <property type="match status" value="7"/>
</dbReference>
<dbReference type="Gene3D" id="3.30.200.20">
    <property type="entry name" value="Phosphorylase Kinase, domain 1"/>
    <property type="match status" value="1"/>
</dbReference>
<evidence type="ECO:0000256" key="11">
    <source>
        <dbReference type="ARBA" id="ARBA00022737"/>
    </source>
</evidence>
<evidence type="ECO:0000256" key="8">
    <source>
        <dbReference type="ARBA" id="ARBA00022679"/>
    </source>
</evidence>
<keyword evidence="17" id="KW-0675">Receptor</keyword>
<keyword evidence="8" id="KW-0808">Transferase</keyword>
<dbReference type="GO" id="GO:0009791">
    <property type="term" value="P:post-embryonic development"/>
    <property type="evidence" value="ECO:0007669"/>
    <property type="project" value="UniProtKB-ARBA"/>
</dbReference>
<comment type="catalytic activity">
    <reaction evidence="19">
        <text>L-threonyl-[protein] + ATP = O-phospho-L-threonyl-[protein] + ADP + H(+)</text>
        <dbReference type="Rhea" id="RHEA:46608"/>
        <dbReference type="Rhea" id="RHEA-COMP:11060"/>
        <dbReference type="Rhea" id="RHEA-COMP:11605"/>
        <dbReference type="ChEBI" id="CHEBI:15378"/>
        <dbReference type="ChEBI" id="CHEBI:30013"/>
        <dbReference type="ChEBI" id="CHEBI:30616"/>
        <dbReference type="ChEBI" id="CHEBI:61977"/>
        <dbReference type="ChEBI" id="CHEBI:456216"/>
        <dbReference type="EC" id="2.7.11.1"/>
    </reaction>
</comment>
<feature type="domain" description="Protein kinase" evidence="22">
    <location>
        <begin position="711"/>
        <end position="992"/>
    </location>
</feature>
<keyword evidence="5" id="KW-0723">Serine/threonine-protein kinase</keyword>
<comment type="catalytic activity">
    <reaction evidence="20">
        <text>L-seryl-[protein] + ATP = O-phospho-L-seryl-[protein] + ADP + H(+)</text>
        <dbReference type="Rhea" id="RHEA:17989"/>
        <dbReference type="Rhea" id="RHEA-COMP:9863"/>
        <dbReference type="Rhea" id="RHEA-COMP:11604"/>
        <dbReference type="ChEBI" id="CHEBI:15378"/>
        <dbReference type="ChEBI" id="CHEBI:29999"/>
        <dbReference type="ChEBI" id="CHEBI:30616"/>
        <dbReference type="ChEBI" id="CHEBI:83421"/>
        <dbReference type="ChEBI" id="CHEBI:456216"/>
        <dbReference type="EC" id="2.7.11.1"/>
    </reaction>
</comment>
<protein>
    <recommendedName>
        <fullName evidence="3">non-specific serine/threonine protein kinase</fullName>
        <ecNumber evidence="3">2.7.11.1</ecNumber>
    </recommendedName>
</protein>
<dbReference type="Pfam" id="PF13855">
    <property type="entry name" value="LRR_8"/>
    <property type="match status" value="2"/>
</dbReference>
<keyword evidence="12 21" id="KW-0547">Nucleotide-binding</keyword>
<dbReference type="PANTHER" id="PTHR48053">
    <property type="entry name" value="LEUCINE RICH REPEAT FAMILY PROTEIN, EXPRESSED"/>
    <property type="match status" value="1"/>
</dbReference>
<dbReference type="SUPFAM" id="SSF56112">
    <property type="entry name" value="Protein kinase-like (PK-like)"/>
    <property type="match status" value="1"/>
</dbReference>
<evidence type="ECO:0000256" key="21">
    <source>
        <dbReference type="PROSITE-ProRule" id="PRU10141"/>
    </source>
</evidence>
<evidence type="ECO:0000256" key="15">
    <source>
        <dbReference type="ARBA" id="ARBA00022989"/>
    </source>
</evidence>
<evidence type="ECO:0000313" key="24">
    <source>
        <dbReference type="Proteomes" id="UP001372338"/>
    </source>
</evidence>
<dbReference type="EMBL" id="JAYWIO010000008">
    <property type="protein sequence ID" value="KAK7246116.1"/>
    <property type="molecule type" value="Genomic_DNA"/>
</dbReference>
<dbReference type="SMART" id="SM00369">
    <property type="entry name" value="LRR_TYP"/>
    <property type="match status" value="11"/>
</dbReference>
<dbReference type="Gene3D" id="1.10.510.10">
    <property type="entry name" value="Transferase(Phosphotransferase) domain 1"/>
    <property type="match status" value="1"/>
</dbReference>
<keyword evidence="16" id="KW-0472">Membrane</keyword>
<dbReference type="PROSITE" id="PS51450">
    <property type="entry name" value="LRR"/>
    <property type="match status" value="1"/>
</dbReference>
<dbReference type="GO" id="GO:0005524">
    <property type="term" value="F:ATP binding"/>
    <property type="evidence" value="ECO:0007669"/>
    <property type="project" value="UniProtKB-UniRule"/>
</dbReference>
<dbReference type="PRINTS" id="PR00019">
    <property type="entry name" value="LEURICHRPT"/>
</dbReference>
<proteinExistence type="predicted"/>
<evidence type="ECO:0000256" key="10">
    <source>
        <dbReference type="ARBA" id="ARBA00022729"/>
    </source>
</evidence>
<keyword evidence="24" id="KW-1185">Reference proteome</keyword>
<dbReference type="Proteomes" id="UP001372338">
    <property type="component" value="Unassembled WGS sequence"/>
</dbReference>
<dbReference type="InterPro" id="IPR008271">
    <property type="entry name" value="Ser/Thr_kinase_AS"/>
</dbReference>
<evidence type="ECO:0000256" key="12">
    <source>
        <dbReference type="ARBA" id="ARBA00022741"/>
    </source>
</evidence>
<dbReference type="SMART" id="SM00365">
    <property type="entry name" value="LRR_SD22"/>
    <property type="match status" value="6"/>
</dbReference>
<evidence type="ECO:0000256" key="19">
    <source>
        <dbReference type="ARBA" id="ARBA00047899"/>
    </source>
</evidence>
<dbReference type="PROSITE" id="PS00107">
    <property type="entry name" value="PROTEIN_KINASE_ATP"/>
    <property type="match status" value="1"/>
</dbReference>
<dbReference type="FunFam" id="1.10.510.10:FF:000358">
    <property type="entry name" value="Putative leucine-rich repeat receptor-like serine/threonine-protein kinase"/>
    <property type="match status" value="1"/>
</dbReference>
<dbReference type="PROSITE" id="PS50011">
    <property type="entry name" value="PROTEIN_KINASE_DOM"/>
    <property type="match status" value="1"/>
</dbReference>
<evidence type="ECO:0000256" key="7">
    <source>
        <dbReference type="ARBA" id="ARBA00022614"/>
    </source>
</evidence>
<evidence type="ECO:0000256" key="3">
    <source>
        <dbReference type="ARBA" id="ARBA00012513"/>
    </source>
</evidence>
<dbReference type="PANTHER" id="PTHR48053:SF47">
    <property type="entry name" value="RECEPTOR KINASE-LIKE PROTEIN XA21"/>
    <property type="match status" value="1"/>
</dbReference>
<dbReference type="FunFam" id="3.30.200.20:FF:000661">
    <property type="entry name" value="Serine-threonine protein kinase plant-type"/>
    <property type="match status" value="1"/>
</dbReference>
<organism evidence="23 24">
    <name type="scientific">Crotalaria pallida</name>
    <name type="common">Smooth rattlebox</name>
    <name type="synonym">Crotalaria striata</name>
    <dbReference type="NCBI Taxonomy" id="3830"/>
    <lineage>
        <taxon>Eukaryota</taxon>
        <taxon>Viridiplantae</taxon>
        <taxon>Streptophyta</taxon>
        <taxon>Embryophyta</taxon>
        <taxon>Tracheophyta</taxon>
        <taxon>Spermatophyta</taxon>
        <taxon>Magnoliopsida</taxon>
        <taxon>eudicotyledons</taxon>
        <taxon>Gunneridae</taxon>
        <taxon>Pentapetalae</taxon>
        <taxon>rosids</taxon>
        <taxon>fabids</taxon>
        <taxon>Fabales</taxon>
        <taxon>Fabaceae</taxon>
        <taxon>Papilionoideae</taxon>
        <taxon>50 kb inversion clade</taxon>
        <taxon>genistoids sensu lato</taxon>
        <taxon>core genistoids</taxon>
        <taxon>Crotalarieae</taxon>
        <taxon>Crotalaria</taxon>
    </lineage>
</organism>
<dbReference type="PROSITE" id="PS00108">
    <property type="entry name" value="PROTEIN_KINASE_ST"/>
    <property type="match status" value="1"/>
</dbReference>
<dbReference type="InterPro" id="IPR017441">
    <property type="entry name" value="Protein_kinase_ATP_BS"/>
</dbReference>
<reference evidence="23 24" key="1">
    <citation type="submission" date="2024-01" db="EMBL/GenBank/DDBJ databases">
        <title>The genomes of 5 underutilized Papilionoideae crops provide insights into root nodulation and disease resistanc.</title>
        <authorList>
            <person name="Yuan L."/>
        </authorList>
    </citation>
    <scope>NUCLEOTIDE SEQUENCE [LARGE SCALE GENOMIC DNA]</scope>
    <source>
        <strain evidence="23">ZHUSHIDOU_FW_LH</strain>
        <tissue evidence="23">Leaf</tissue>
    </source>
</reference>
<keyword evidence="14 21" id="KW-0067">ATP-binding</keyword>
<dbReference type="InterPro" id="IPR055414">
    <property type="entry name" value="LRR_R13L4/SHOC2-like"/>
</dbReference>
<keyword evidence="10" id="KW-0732">Signal</keyword>
<gene>
    <name evidence="23" type="ORF">RIF29_40975</name>
</gene>
<evidence type="ECO:0000256" key="14">
    <source>
        <dbReference type="ARBA" id="ARBA00022840"/>
    </source>
</evidence>
<dbReference type="InterPro" id="IPR001611">
    <property type="entry name" value="Leu-rich_rpt"/>
</dbReference>
<evidence type="ECO:0000256" key="6">
    <source>
        <dbReference type="ARBA" id="ARBA00022553"/>
    </source>
</evidence>
<evidence type="ECO:0000256" key="9">
    <source>
        <dbReference type="ARBA" id="ARBA00022692"/>
    </source>
</evidence>
<evidence type="ECO:0000256" key="18">
    <source>
        <dbReference type="ARBA" id="ARBA00023180"/>
    </source>
</evidence>
<dbReference type="SMART" id="SM00220">
    <property type="entry name" value="S_TKc"/>
    <property type="match status" value="1"/>
</dbReference>
<keyword evidence="15" id="KW-1133">Transmembrane helix</keyword>
<dbReference type="GO" id="GO:0005886">
    <property type="term" value="C:plasma membrane"/>
    <property type="evidence" value="ECO:0007669"/>
    <property type="project" value="UniProtKB-SubCell"/>
</dbReference>
<evidence type="ECO:0000256" key="20">
    <source>
        <dbReference type="ARBA" id="ARBA00048679"/>
    </source>
</evidence>
<dbReference type="SUPFAM" id="SSF52047">
    <property type="entry name" value="RNI-like"/>
    <property type="match status" value="2"/>
</dbReference>
<name>A0AAN9E5J7_CROPI</name>
<sequence length="1000" mass="110002">MDTGVIRIRLKLQPSQGSIPQQVGDLLHLRSIKLNKNKLSGSIPSSLFNNMSTLQEIQLIYNNLSGSLPWDMCHGVSMLEMLDLSGNALSGPIPPSLLQCKELKSLKMIGNRFYGHLPIEIGRLSMLEELDLGNNNLIGAIPSSLFNISSLRLLNLRNNNFGGQLPEEMCQNAHSLQQFNLTNNQVGGIIPRSISNCTSLESLLLGINSFTGNIPYEIGENLKNLVMLHLQQNNLNGSIPSNIFNISGLQSVSLSYNQLSGTLPIYPYHSLSNLQFLYLTTNNLSGEIPSSLFNASMLVSLTLINNSFTGVIPDSIGNLRNIQLLGLLGNRLSSDPVSQEISFLTSLTNCRKLKSILLSNNPLNGTLPSSIGNLSNSLQLFGAWSCNLKGQIPSQIGNLKKLFNLDLHNNQFIGQIPSAVGSLPLLQLLDLSSNKLNGSIPSQICQLQNLNELFLNENKIFGLVPECIGGLTTLRKLYLDTNNLNSTIPSSLWSLSDILEVNLSSNDFMGSLPIEISGMNAVIKLDISNNQLSGNIPSGIGGLQKLINLSLANNMLQGSIPDSVGNMLSLEFLDLSHNLLSGIIPKSLEKLVYLQFINLSSNRLEGEIPSGGRFQNFTAQSFMNNGALCGRPELEVPPCPSAVEHSRATKKIALKLVLPLTLSGSLLFACAILMACRRKYNKGSSNVFFLPLFQFPSRISYYELSEATMKFDESNLIGRGGFGSVFKGKLSNGMVIAVKVFNLDVQEASRSFDKECEAMRNLRHRNLVKVITSCSNDLDFKALVMEFMPNGSMEKWLYSYNYFLPFYQRLEIMIDVASALDYLHNGNSKPVVHCDLKPSNVLLDEDMVAHVCDFGIARLLEEGQSQTLTNTLATIGYIAPEHGSEGIVSIKGDVYSYGIMLMEVFTRKKPTDEMFVDGLSLRSWIQESYPRDIIHVVDPNLLEGEEHLISAKHVALSSIMVLALDCSENSPIERISTEEVLVRLNKIKTSFLQTVEEGLV</sequence>
<dbReference type="EC" id="2.7.11.1" evidence="3"/>
<keyword evidence="4" id="KW-1003">Cell membrane</keyword>
<comment type="subcellular location">
    <subcellularLocation>
        <location evidence="1">Cell membrane</location>
        <topology evidence="1">Single-pass membrane protein</topology>
    </subcellularLocation>
    <subcellularLocation>
        <location evidence="2">Membrane</location>
        <topology evidence="2">Single-pass type I membrane protein</topology>
    </subcellularLocation>
</comment>
<dbReference type="InterPro" id="IPR003591">
    <property type="entry name" value="Leu-rich_rpt_typical-subtyp"/>
</dbReference>
<dbReference type="InterPro" id="IPR000719">
    <property type="entry name" value="Prot_kinase_dom"/>
</dbReference>
<keyword evidence="11" id="KW-0677">Repeat</keyword>
<dbReference type="Gene3D" id="3.80.10.10">
    <property type="entry name" value="Ribonuclease Inhibitor"/>
    <property type="match status" value="2"/>
</dbReference>
<dbReference type="InterPro" id="IPR051716">
    <property type="entry name" value="Plant_RL_S/T_kinase"/>
</dbReference>
<dbReference type="Pfam" id="PF23598">
    <property type="entry name" value="LRR_14"/>
    <property type="match status" value="1"/>
</dbReference>
<evidence type="ECO:0000256" key="1">
    <source>
        <dbReference type="ARBA" id="ARBA00004162"/>
    </source>
</evidence>
<keyword evidence="18" id="KW-0325">Glycoprotein</keyword>
<evidence type="ECO:0000313" key="23">
    <source>
        <dbReference type="EMBL" id="KAK7246116.1"/>
    </source>
</evidence>
<keyword evidence="6" id="KW-0597">Phosphoprotein</keyword>
<dbReference type="GO" id="GO:0004674">
    <property type="term" value="F:protein serine/threonine kinase activity"/>
    <property type="evidence" value="ECO:0007669"/>
    <property type="project" value="UniProtKB-KW"/>
</dbReference>
<evidence type="ECO:0000256" key="5">
    <source>
        <dbReference type="ARBA" id="ARBA00022527"/>
    </source>
</evidence>
<evidence type="ECO:0000256" key="13">
    <source>
        <dbReference type="ARBA" id="ARBA00022777"/>
    </source>
</evidence>
<comment type="caution">
    <text evidence="23">The sequence shown here is derived from an EMBL/GenBank/DDBJ whole genome shotgun (WGS) entry which is preliminary data.</text>
</comment>